<reference evidence="2 3" key="1">
    <citation type="submission" date="2024-02" db="EMBL/GenBank/DDBJ databases">
        <authorList>
            <person name="Vignale AGUSTIN F."/>
            <person name="Sosa J E."/>
            <person name="Modenutti C."/>
        </authorList>
    </citation>
    <scope>NUCLEOTIDE SEQUENCE [LARGE SCALE GENOMIC DNA]</scope>
</reference>
<name>A0ABC8R6X6_9AQUA</name>
<organism evidence="2 3">
    <name type="scientific">Ilex paraguariensis</name>
    <name type="common">yerba mate</name>
    <dbReference type="NCBI Taxonomy" id="185542"/>
    <lineage>
        <taxon>Eukaryota</taxon>
        <taxon>Viridiplantae</taxon>
        <taxon>Streptophyta</taxon>
        <taxon>Embryophyta</taxon>
        <taxon>Tracheophyta</taxon>
        <taxon>Spermatophyta</taxon>
        <taxon>Magnoliopsida</taxon>
        <taxon>eudicotyledons</taxon>
        <taxon>Gunneridae</taxon>
        <taxon>Pentapetalae</taxon>
        <taxon>asterids</taxon>
        <taxon>campanulids</taxon>
        <taxon>Aquifoliales</taxon>
        <taxon>Aquifoliaceae</taxon>
        <taxon>Ilex</taxon>
    </lineage>
</organism>
<dbReference type="EMBL" id="CAUOFW020001070">
    <property type="protein sequence ID" value="CAK9140750.1"/>
    <property type="molecule type" value="Genomic_DNA"/>
</dbReference>
<keyword evidence="3" id="KW-1185">Reference proteome</keyword>
<gene>
    <name evidence="2" type="ORF">ILEXP_LOCUS8263</name>
</gene>
<sequence>MGSISELLSTEAADTSDFNKTGGFSPNHVEEIAYNPEDDSSDQVPTLAIREKSLLHASSTTQLANTGEAPSNPTDLQKSPHLGDVEDVVMNGELESPGSRRKNIIARTFEGKGSFVNVDHISSSAGPKIPDYSPRKFLEMKDGSVGRVFAGVRD</sequence>
<comment type="caution">
    <text evidence="2">The sequence shown here is derived from an EMBL/GenBank/DDBJ whole genome shotgun (WGS) entry which is preliminary data.</text>
</comment>
<proteinExistence type="predicted"/>
<evidence type="ECO:0000256" key="1">
    <source>
        <dbReference type="SAM" id="MobiDB-lite"/>
    </source>
</evidence>
<feature type="region of interest" description="Disordered" evidence="1">
    <location>
        <begin position="1"/>
        <end position="44"/>
    </location>
</feature>
<protein>
    <submittedName>
        <fullName evidence="2">Uncharacterized protein</fullName>
    </submittedName>
</protein>
<accession>A0ABC8R6X6</accession>
<feature type="region of interest" description="Disordered" evidence="1">
    <location>
        <begin position="59"/>
        <end position="81"/>
    </location>
</feature>
<feature type="compositionally biased region" description="Polar residues" evidence="1">
    <location>
        <begin position="59"/>
        <end position="77"/>
    </location>
</feature>
<evidence type="ECO:0000313" key="2">
    <source>
        <dbReference type="EMBL" id="CAK9140750.1"/>
    </source>
</evidence>
<dbReference type="AlphaFoldDB" id="A0ABC8R6X6"/>
<evidence type="ECO:0000313" key="3">
    <source>
        <dbReference type="Proteomes" id="UP001642360"/>
    </source>
</evidence>
<dbReference type="Proteomes" id="UP001642360">
    <property type="component" value="Unassembled WGS sequence"/>
</dbReference>
<feature type="compositionally biased region" description="Polar residues" evidence="1">
    <location>
        <begin position="1"/>
        <end position="24"/>
    </location>
</feature>